<dbReference type="RefSeq" id="WP_379929698.1">
    <property type="nucleotide sequence ID" value="NZ_JBHUMM010000025.1"/>
</dbReference>
<feature type="compositionally biased region" description="Polar residues" evidence="1">
    <location>
        <begin position="19"/>
        <end position="36"/>
    </location>
</feature>
<proteinExistence type="predicted"/>
<organism evidence="2 3">
    <name type="scientific">Marinicrinis sediminis</name>
    <dbReference type="NCBI Taxonomy" id="1652465"/>
    <lineage>
        <taxon>Bacteria</taxon>
        <taxon>Bacillati</taxon>
        <taxon>Bacillota</taxon>
        <taxon>Bacilli</taxon>
        <taxon>Bacillales</taxon>
        <taxon>Paenibacillaceae</taxon>
    </lineage>
</organism>
<accession>A0ABW5RAT7</accession>
<gene>
    <name evidence="2" type="ORF">ACFSUC_11240</name>
</gene>
<keyword evidence="3" id="KW-1185">Reference proteome</keyword>
<evidence type="ECO:0000256" key="1">
    <source>
        <dbReference type="SAM" id="MobiDB-lite"/>
    </source>
</evidence>
<reference evidence="3" key="1">
    <citation type="journal article" date="2019" name="Int. J. Syst. Evol. Microbiol.">
        <title>The Global Catalogue of Microorganisms (GCM) 10K type strain sequencing project: providing services to taxonomists for standard genome sequencing and annotation.</title>
        <authorList>
            <consortium name="The Broad Institute Genomics Platform"/>
            <consortium name="The Broad Institute Genome Sequencing Center for Infectious Disease"/>
            <person name="Wu L."/>
            <person name="Ma J."/>
        </authorList>
    </citation>
    <scope>NUCLEOTIDE SEQUENCE [LARGE SCALE GENOMIC DNA]</scope>
    <source>
        <strain evidence="3">KCTC 33676</strain>
    </source>
</reference>
<protein>
    <submittedName>
        <fullName evidence="2">Uncharacterized protein</fullName>
    </submittedName>
</protein>
<sequence>MSTHFPADSHAHAAERSAQLPQTPASTSHTQRSSCSLSPLEQVNLIGQLADLKETVYRQSLLISALTEVLIDHKMITQDELAQTAHRIDHECEYD</sequence>
<dbReference type="EMBL" id="JBHUMM010000025">
    <property type="protein sequence ID" value="MFD2672175.1"/>
    <property type="molecule type" value="Genomic_DNA"/>
</dbReference>
<name>A0ABW5RAT7_9BACL</name>
<evidence type="ECO:0000313" key="2">
    <source>
        <dbReference type="EMBL" id="MFD2672175.1"/>
    </source>
</evidence>
<evidence type="ECO:0000313" key="3">
    <source>
        <dbReference type="Proteomes" id="UP001597497"/>
    </source>
</evidence>
<dbReference type="Proteomes" id="UP001597497">
    <property type="component" value="Unassembled WGS sequence"/>
</dbReference>
<comment type="caution">
    <text evidence="2">The sequence shown here is derived from an EMBL/GenBank/DDBJ whole genome shotgun (WGS) entry which is preliminary data.</text>
</comment>
<feature type="region of interest" description="Disordered" evidence="1">
    <location>
        <begin position="1"/>
        <end position="36"/>
    </location>
</feature>